<gene>
    <name evidence="2" type="ORF">CTI12_AA144860</name>
</gene>
<dbReference type="Pfam" id="PF07714">
    <property type="entry name" value="PK_Tyr_Ser-Thr"/>
    <property type="match status" value="2"/>
</dbReference>
<dbReference type="Proteomes" id="UP000245207">
    <property type="component" value="Unassembled WGS sequence"/>
</dbReference>
<dbReference type="GO" id="GO:0009506">
    <property type="term" value="C:plasmodesma"/>
    <property type="evidence" value="ECO:0007669"/>
    <property type="project" value="TreeGrafter"/>
</dbReference>
<dbReference type="Gene3D" id="3.30.200.20">
    <property type="entry name" value="Phosphorylase Kinase, domain 1"/>
    <property type="match status" value="2"/>
</dbReference>
<comment type="caution">
    <text evidence="2">The sequence shown here is derived from an EMBL/GenBank/DDBJ whole genome shotgun (WGS) entry which is preliminary data.</text>
</comment>
<feature type="domain" description="Protein kinase" evidence="1">
    <location>
        <begin position="217"/>
        <end position="402"/>
    </location>
</feature>
<dbReference type="PANTHER" id="PTHR27003:SF359">
    <property type="entry name" value="SERINE_THREONINE-PROTEIN KINASE UNC-51-RELATED"/>
    <property type="match status" value="1"/>
</dbReference>
<dbReference type="PANTHER" id="PTHR27003">
    <property type="entry name" value="OS07G0166700 PROTEIN"/>
    <property type="match status" value="1"/>
</dbReference>
<organism evidence="2 3">
    <name type="scientific">Artemisia annua</name>
    <name type="common">Sweet wormwood</name>
    <dbReference type="NCBI Taxonomy" id="35608"/>
    <lineage>
        <taxon>Eukaryota</taxon>
        <taxon>Viridiplantae</taxon>
        <taxon>Streptophyta</taxon>
        <taxon>Embryophyta</taxon>
        <taxon>Tracheophyta</taxon>
        <taxon>Spermatophyta</taxon>
        <taxon>Magnoliopsida</taxon>
        <taxon>eudicotyledons</taxon>
        <taxon>Gunneridae</taxon>
        <taxon>Pentapetalae</taxon>
        <taxon>asterids</taxon>
        <taxon>campanulids</taxon>
        <taxon>Asterales</taxon>
        <taxon>Asteraceae</taxon>
        <taxon>Asteroideae</taxon>
        <taxon>Anthemideae</taxon>
        <taxon>Artemisiinae</taxon>
        <taxon>Artemisia</taxon>
    </lineage>
</organism>
<dbReference type="Gene3D" id="1.10.510.10">
    <property type="entry name" value="Transferase(Phosphotransferase) domain 1"/>
    <property type="match status" value="2"/>
</dbReference>
<dbReference type="InterPro" id="IPR000719">
    <property type="entry name" value="Prot_kinase_dom"/>
</dbReference>
<keyword evidence="2" id="KW-0418">Kinase</keyword>
<dbReference type="STRING" id="35608.A0A2U1PJU0"/>
<evidence type="ECO:0000259" key="1">
    <source>
        <dbReference type="PROSITE" id="PS50011"/>
    </source>
</evidence>
<accession>A0A2U1PJU0</accession>
<dbReference type="InterPro" id="IPR008271">
    <property type="entry name" value="Ser/Thr_kinase_AS"/>
</dbReference>
<dbReference type="GO" id="GO:0005524">
    <property type="term" value="F:ATP binding"/>
    <property type="evidence" value="ECO:0007669"/>
    <property type="project" value="InterPro"/>
</dbReference>
<sequence>MIFTSFKGNATLISSNKYINGETYIGQLSESPLVTKCDGQLAFELGFMFFEHPINGSLLGHLQDPSKSRCITWEQRLKICLGAARGLKCLHSGLWEENRVVHRCLRSEFILLDENMDAKISEFSLSILVSRNNPQLSDEWKLWNPGYDYKDYEMDPIYKESYIVNTEVDVYSFGVVMFEILSGLTTSKQTSITNNDDANAYTKPDDDYGYYYKKKPNLIKRNHGATDFTTTIQCHQHQKLEDFLIPLKEISLATSDFSKNYRIGDGGFGVVYKGRLSEHWLHHQNITPFVGYCDEGDELILVCDYANNGSLDHHLQDPNKRRQLTRTKRFNICLGAAKGLDYVHSGLGEDNKVIHRDVKSGNILLDDNLEAKIFDFGLSKSDSPTNQQQTKLYKYHFLFGGR</sequence>
<proteinExistence type="predicted"/>
<keyword evidence="2" id="KW-0808">Transferase</keyword>
<dbReference type="PROSITE" id="PS50011">
    <property type="entry name" value="PROTEIN_KINASE_DOM"/>
    <property type="match status" value="2"/>
</dbReference>
<protein>
    <submittedName>
        <fullName evidence="2">Death-associated protein kinase 1</fullName>
    </submittedName>
</protein>
<dbReference type="SMART" id="SM00220">
    <property type="entry name" value="S_TKc"/>
    <property type="match status" value="1"/>
</dbReference>
<dbReference type="OrthoDB" id="4161764at2759"/>
<dbReference type="SUPFAM" id="SSF56112">
    <property type="entry name" value="Protein kinase-like (PK-like)"/>
    <property type="match status" value="2"/>
</dbReference>
<dbReference type="GO" id="GO:0005886">
    <property type="term" value="C:plasma membrane"/>
    <property type="evidence" value="ECO:0007669"/>
    <property type="project" value="TreeGrafter"/>
</dbReference>
<dbReference type="AlphaFoldDB" id="A0A2U1PJU0"/>
<dbReference type="InterPro" id="IPR011009">
    <property type="entry name" value="Kinase-like_dom_sf"/>
</dbReference>
<reference evidence="2 3" key="1">
    <citation type="journal article" date="2018" name="Mol. Plant">
        <title>The genome of Artemisia annua provides insight into the evolution of Asteraceae family and artemisinin biosynthesis.</title>
        <authorList>
            <person name="Shen Q."/>
            <person name="Zhang L."/>
            <person name="Liao Z."/>
            <person name="Wang S."/>
            <person name="Yan T."/>
            <person name="Shi P."/>
            <person name="Liu M."/>
            <person name="Fu X."/>
            <person name="Pan Q."/>
            <person name="Wang Y."/>
            <person name="Lv Z."/>
            <person name="Lu X."/>
            <person name="Zhang F."/>
            <person name="Jiang W."/>
            <person name="Ma Y."/>
            <person name="Chen M."/>
            <person name="Hao X."/>
            <person name="Li L."/>
            <person name="Tang Y."/>
            <person name="Lv G."/>
            <person name="Zhou Y."/>
            <person name="Sun X."/>
            <person name="Brodelius P.E."/>
            <person name="Rose J.K.C."/>
            <person name="Tang K."/>
        </authorList>
    </citation>
    <scope>NUCLEOTIDE SEQUENCE [LARGE SCALE GENOMIC DNA]</scope>
    <source>
        <strain evidence="3">cv. Huhao1</strain>
        <tissue evidence="2">Leaf</tissue>
    </source>
</reference>
<dbReference type="InterPro" id="IPR001245">
    <property type="entry name" value="Ser-Thr/Tyr_kinase_cat_dom"/>
</dbReference>
<dbReference type="GO" id="GO:0004714">
    <property type="term" value="F:transmembrane receptor protein tyrosine kinase activity"/>
    <property type="evidence" value="ECO:0007669"/>
    <property type="project" value="InterPro"/>
</dbReference>
<evidence type="ECO:0000313" key="2">
    <source>
        <dbReference type="EMBL" id="PWA86031.1"/>
    </source>
</evidence>
<evidence type="ECO:0000313" key="3">
    <source>
        <dbReference type="Proteomes" id="UP000245207"/>
    </source>
</evidence>
<dbReference type="EMBL" id="PKPP01001061">
    <property type="protein sequence ID" value="PWA86031.1"/>
    <property type="molecule type" value="Genomic_DNA"/>
</dbReference>
<dbReference type="PROSITE" id="PS00108">
    <property type="entry name" value="PROTEIN_KINASE_ST"/>
    <property type="match status" value="1"/>
</dbReference>
<dbReference type="InterPro" id="IPR045272">
    <property type="entry name" value="ANXUR1/2-like"/>
</dbReference>
<feature type="domain" description="Protein kinase" evidence="1">
    <location>
        <begin position="1"/>
        <end position="226"/>
    </location>
</feature>
<keyword evidence="3" id="KW-1185">Reference proteome</keyword>
<name>A0A2U1PJU0_ARTAN</name>